<evidence type="ECO:0000313" key="5">
    <source>
        <dbReference type="Proteomes" id="UP000256645"/>
    </source>
</evidence>
<proteinExistence type="predicted"/>
<dbReference type="InterPro" id="IPR056884">
    <property type="entry name" value="NPHP3-like_N"/>
</dbReference>
<feature type="domain" description="Nephrocystin 3-like N-terminal" evidence="3">
    <location>
        <begin position="204"/>
        <end position="365"/>
    </location>
</feature>
<comment type="caution">
    <text evidence="4">The sequence shown here is derived from an EMBL/GenBank/DDBJ whole genome shotgun (WGS) entry which is preliminary data.</text>
</comment>
<gene>
    <name evidence="4" type="ORF">BP6252_05977</name>
</gene>
<sequence>MAEVVPLAAGILAALDFAATVVSQSQAFMETAKVAPRDLRTILFEVSSLQSALETLRFLSSIDCEFAEAVSNQQSVKMAVNGCQQTLTNLVGQLGSLSISDSAPTGPSKRQKIQPVVSWTWEEGTAEKLLTDVVQYKTTIMLGLLTQTVHEAHETRVAGENIQPILAEEKKHGSKAWELFKRGWPEQANPNVFHNLARKHHESNTCEWFLHIPQWESWLRNGESDRFLWIYGNPGAGKTILASFLIEHCQLYCQTTSGQSCCVYYYCSFRNYHDDHDDSILLLKWLLCQLSCRTSRVEKYFYEKCSFGQEQLTDMLAKFLTDMEIVYLVIDAMDESRPLDKLLLLLEALVTDPRLCKLRLLVTSRRYHDITSALTGLSSPISMSNEEANKEMHTFIIAQLDKKFTGWHAAHKSSILDALVEKAKGVFRVALCHVEILLSKRTTLELYESLDRLPETLQDSYEMILLEIEKEEWPLARVILLWICANEKLPGHKPIPVNTICSMMILHSSDTTDKHLEYSVDDIKRICGCLITISYFENSIAGGSDTDNDRLATTRGFDAATCSDYTIVEYLFSDVIRQGKAAFFALSDEDTIVTFLGTILEIAVRTNLKLVVPEYWTGLGDYCVRAAWLAPFIWESRIVRIDRLWTDSTKLWLATESYFERMAQLFDDYLPDASFPKARGDFLCRWETLEDRSSQTLEEKLTIVITCLLLNSWVALARRLVIEHHPRILSGTPSYFSESSYCLGSQVPIKDKYLGSAIEALAVSSIGMDEEPQQSAIELINEYELDKTRTVLIYISLHFGPTGFCNCEESDFDVNRCPLTELLPNYDSHDEAITYRLTPLQLAVHCWDYAATKALLETGVDPDGLGCAFGEPVPIHIYEVDDGLSLASPLYIIRNADYAPEDIDGLINIMEKRRASRDKIEAVLISYGATYFTLS</sequence>
<dbReference type="InterPro" id="IPR027417">
    <property type="entry name" value="P-loop_NTPase"/>
</dbReference>
<feature type="chain" id="PRO_5017786296" description="Nephrocystin 3-like N-terminal domain-containing protein" evidence="2">
    <location>
        <begin position="24"/>
        <end position="935"/>
    </location>
</feature>
<evidence type="ECO:0000313" key="4">
    <source>
        <dbReference type="EMBL" id="RDW74835.1"/>
    </source>
</evidence>
<dbReference type="Proteomes" id="UP000256645">
    <property type="component" value="Unassembled WGS sequence"/>
</dbReference>
<accession>A0A3D8RLB0</accession>
<dbReference type="PANTHER" id="PTHR10039">
    <property type="entry name" value="AMELOGENIN"/>
    <property type="match status" value="1"/>
</dbReference>
<dbReference type="OrthoDB" id="194358at2759"/>
<reference evidence="4 5" key="1">
    <citation type="journal article" date="2018" name="IMA Fungus">
        <title>IMA Genome-F 9: Draft genome sequence of Annulohypoxylon stygium, Aspergillus mulundensis, Berkeleyomyces basicola (syn. Thielaviopsis basicola), Ceratocystis smalleyi, two Cercospora beticola strains, Coleophoma cylindrospora, Fusarium fracticaudum, Phialophora cf. hyalina, and Morchella septimelata.</title>
        <authorList>
            <person name="Wingfield B.D."/>
            <person name="Bills G.F."/>
            <person name="Dong Y."/>
            <person name="Huang W."/>
            <person name="Nel W.J."/>
            <person name="Swalarsk-Parry B.S."/>
            <person name="Vaghefi N."/>
            <person name="Wilken P.M."/>
            <person name="An Z."/>
            <person name="de Beer Z.W."/>
            <person name="De Vos L."/>
            <person name="Chen L."/>
            <person name="Duong T.A."/>
            <person name="Gao Y."/>
            <person name="Hammerbacher A."/>
            <person name="Kikkert J.R."/>
            <person name="Li Y."/>
            <person name="Li H."/>
            <person name="Li K."/>
            <person name="Li Q."/>
            <person name="Liu X."/>
            <person name="Ma X."/>
            <person name="Naidoo K."/>
            <person name="Pethybridge S.J."/>
            <person name="Sun J."/>
            <person name="Steenkamp E.T."/>
            <person name="van der Nest M.A."/>
            <person name="van Wyk S."/>
            <person name="Wingfield M.J."/>
            <person name="Xiong C."/>
            <person name="Yue Q."/>
            <person name="Zhang X."/>
        </authorList>
    </citation>
    <scope>NUCLEOTIDE SEQUENCE [LARGE SCALE GENOMIC DNA]</scope>
    <source>
        <strain evidence="4 5">BP6252</strain>
    </source>
</reference>
<dbReference type="PANTHER" id="PTHR10039:SF16">
    <property type="entry name" value="GPI INOSITOL-DEACYLASE"/>
    <property type="match status" value="1"/>
</dbReference>
<dbReference type="Pfam" id="PF24883">
    <property type="entry name" value="NPHP3_N"/>
    <property type="match status" value="1"/>
</dbReference>
<keyword evidence="5" id="KW-1185">Reference proteome</keyword>
<dbReference type="AlphaFoldDB" id="A0A3D8RLB0"/>
<keyword evidence="1" id="KW-0677">Repeat</keyword>
<evidence type="ECO:0000256" key="1">
    <source>
        <dbReference type="ARBA" id="ARBA00022737"/>
    </source>
</evidence>
<protein>
    <recommendedName>
        <fullName evidence="3">Nephrocystin 3-like N-terminal domain-containing protein</fullName>
    </recommendedName>
</protein>
<evidence type="ECO:0000259" key="3">
    <source>
        <dbReference type="Pfam" id="PF24883"/>
    </source>
</evidence>
<dbReference type="Gene3D" id="3.40.50.300">
    <property type="entry name" value="P-loop containing nucleotide triphosphate hydrolases"/>
    <property type="match status" value="1"/>
</dbReference>
<name>A0A3D8RLB0_9HELO</name>
<feature type="signal peptide" evidence="2">
    <location>
        <begin position="1"/>
        <end position="23"/>
    </location>
</feature>
<evidence type="ECO:0000256" key="2">
    <source>
        <dbReference type="SAM" id="SignalP"/>
    </source>
</evidence>
<keyword evidence="2" id="KW-0732">Signal</keyword>
<organism evidence="4 5">
    <name type="scientific">Coleophoma cylindrospora</name>
    <dbReference type="NCBI Taxonomy" id="1849047"/>
    <lineage>
        <taxon>Eukaryota</taxon>
        <taxon>Fungi</taxon>
        <taxon>Dikarya</taxon>
        <taxon>Ascomycota</taxon>
        <taxon>Pezizomycotina</taxon>
        <taxon>Leotiomycetes</taxon>
        <taxon>Helotiales</taxon>
        <taxon>Dermateaceae</taxon>
        <taxon>Coleophoma</taxon>
    </lineage>
</organism>
<dbReference type="EMBL" id="PDLM01000006">
    <property type="protein sequence ID" value="RDW74835.1"/>
    <property type="molecule type" value="Genomic_DNA"/>
</dbReference>
<dbReference type="SUPFAM" id="SSF52540">
    <property type="entry name" value="P-loop containing nucleoside triphosphate hydrolases"/>
    <property type="match status" value="1"/>
</dbReference>